<dbReference type="Pfam" id="PF04178">
    <property type="entry name" value="Got1"/>
    <property type="match status" value="1"/>
</dbReference>
<evidence type="ECO:0000256" key="1">
    <source>
        <dbReference type="ARBA" id="ARBA00004141"/>
    </source>
</evidence>
<dbReference type="Proteomes" id="UP000824469">
    <property type="component" value="Unassembled WGS sequence"/>
</dbReference>
<dbReference type="GO" id="GO:0015031">
    <property type="term" value="P:protein transport"/>
    <property type="evidence" value="ECO:0007669"/>
    <property type="project" value="UniProtKB-KW"/>
</dbReference>
<evidence type="ECO:0000313" key="11">
    <source>
        <dbReference type="Proteomes" id="UP000824469"/>
    </source>
</evidence>
<feature type="region of interest" description="Disordered" evidence="9">
    <location>
        <begin position="1"/>
        <end position="22"/>
    </location>
</feature>
<evidence type="ECO:0000256" key="7">
    <source>
        <dbReference type="ARBA" id="ARBA00025800"/>
    </source>
</evidence>
<evidence type="ECO:0000256" key="6">
    <source>
        <dbReference type="ARBA" id="ARBA00023136"/>
    </source>
</evidence>
<keyword evidence="4 8" id="KW-0653">Protein transport</keyword>
<feature type="non-terminal residue" evidence="10">
    <location>
        <position position="224"/>
    </location>
</feature>
<accession>A0AA38GLT9</accession>
<dbReference type="GO" id="GO:0012505">
    <property type="term" value="C:endomembrane system"/>
    <property type="evidence" value="ECO:0007669"/>
    <property type="project" value="UniProtKB-ARBA"/>
</dbReference>
<keyword evidence="2 8" id="KW-0813">Transport</keyword>
<gene>
    <name evidence="10" type="ORF">KI387_006092</name>
</gene>
<keyword evidence="11" id="KW-1185">Reference proteome</keyword>
<comment type="subcellular location">
    <subcellularLocation>
        <location evidence="1 8">Membrane</location>
        <topology evidence="1 8">Multi-pass membrane protein</topology>
    </subcellularLocation>
</comment>
<comment type="similarity">
    <text evidence="7 8">Belongs to the SFT2 family.</text>
</comment>
<evidence type="ECO:0000256" key="3">
    <source>
        <dbReference type="ARBA" id="ARBA00022692"/>
    </source>
</evidence>
<name>A0AA38GLT9_TAXCH</name>
<comment type="function">
    <text evidence="8">May be involved in fusion of retrograde transport vesicles derived from an endocytic compartment with the Golgi complex.</text>
</comment>
<evidence type="ECO:0000256" key="8">
    <source>
        <dbReference type="RuleBase" id="RU363111"/>
    </source>
</evidence>
<feature type="transmembrane region" description="Helical" evidence="8">
    <location>
        <begin position="184"/>
        <end position="201"/>
    </location>
</feature>
<dbReference type="OMA" id="QKMAQEW"/>
<dbReference type="PANTHER" id="PTHR23137">
    <property type="entry name" value="VESICLE TRANSPORT PROTEIN-RELATED"/>
    <property type="match status" value="1"/>
</dbReference>
<keyword evidence="5 8" id="KW-1133">Transmembrane helix</keyword>
<dbReference type="EMBL" id="JAHRHJ020000002">
    <property type="protein sequence ID" value="KAH9325914.1"/>
    <property type="molecule type" value="Genomic_DNA"/>
</dbReference>
<dbReference type="InterPro" id="IPR007305">
    <property type="entry name" value="Vesicle_transpt_Got1/SFT2"/>
</dbReference>
<sequence length="224" mass="24248">MEERVRSWFRGAAAAPTPDEHQLQPTSLFANWKAYVTLPSSSSSRAEAEAEAESSPNEMDVEAASASASASVAESLAPFLRSANETLFGTFNIVSKGVRDLPGNVQSAASSFPSGKALMYFGLLLATGIFFIFIALILFLPVMVVMPQKFALSFTLGCLFIILSFFALKGPKTQLRHMVSKERLSFTIGFVGSMAATIYVSMVLHSYLLSVIFSGVQVLALVYY</sequence>
<keyword evidence="6 8" id="KW-0472">Membrane</keyword>
<keyword evidence="3 8" id="KW-0812">Transmembrane</keyword>
<dbReference type="InterPro" id="IPR011691">
    <property type="entry name" value="Vesicle_transpt_SFT2"/>
</dbReference>
<proteinExistence type="inferred from homology"/>
<organism evidence="10 11">
    <name type="scientific">Taxus chinensis</name>
    <name type="common">Chinese yew</name>
    <name type="synonym">Taxus wallichiana var. chinensis</name>
    <dbReference type="NCBI Taxonomy" id="29808"/>
    <lineage>
        <taxon>Eukaryota</taxon>
        <taxon>Viridiplantae</taxon>
        <taxon>Streptophyta</taxon>
        <taxon>Embryophyta</taxon>
        <taxon>Tracheophyta</taxon>
        <taxon>Spermatophyta</taxon>
        <taxon>Pinopsida</taxon>
        <taxon>Pinidae</taxon>
        <taxon>Conifers II</taxon>
        <taxon>Cupressales</taxon>
        <taxon>Taxaceae</taxon>
        <taxon>Taxus</taxon>
    </lineage>
</organism>
<protein>
    <recommendedName>
        <fullName evidence="8">Vesicle transport protein</fullName>
    </recommendedName>
</protein>
<reference evidence="10 11" key="1">
    <citation type="journal article" date="2021" name="Nat. Plants">
        <title>The Taxus genome provides insights into paclitaxel biosynthesis.</title>
        <authorList>
            <person name="Xiong X."/>
            <person name="Gou J."/>
            <person name="Liao Q."/>
            <person name="Li Y."/>
            <person name="Zhou Q."/>
            <person name="Bi G."/>
            <person name="Li C."/>
            <person name="Du R."/>
            <person name="Wang X."/>
            <person name="Sun T."/>
            <person name="Guo L."/>
            <person name="Liang H."/>
            <person name="Lu P."/>
            <person name="Wu Y."/>
            <person name="Zhang Z."/>
            <person name="Ro D.K."/>
            <person name="Shang Y."/>
            <person name="Huang S."/>
            <person name="Yan J."/>
        </authorList>
    </citation>
    <scope>NUCLEOTIDE SEQUENCE [LARGE SCALE GENOMIC DNA]</scope>
    <source>
        <strain evidence="10">Ta-2019</strain>
    </source>
</reference>
<evidence type="ECO:0000256" key="2">
    <source>
        <dbReference type="ARBA" id="ARBA00022448"/>
    </source>
</evidence>
<comment type="caution">
    <text evidence="10">The sequence shown here is derived from an EMBL/GenBank/DDBJ whole genome shotgun (WGS) entry which is preliminary data.</text>
</comment>
<dbReference type="PANTHER" id="PTHR23137:SF36">
    <property type="entry name" value="VESICLE TRANSPORT PROTEIN SFT2C"/>
    <property type="match status" value="1"/>
</dbReference>
<evidence type="ECO:0000256" key="5">
    <source>
        <dbReference type="ARBA" id="ARBA00022989"/>
    </source>
</evidence>
<feature type="transmembrane region" description="Helical" evidence="8">
    <location>
        <begin position="150"/>
        <end position="168"/>
    </location>
</feature>
<dbReference type="AlphaFoldDB" id="A0AA38GLT9"/>
<dbReference type="GO" id="GO:0016192">
    <property type="term" value="P:vesicle-mediated transport"/>
    <property type="evidence" value="ECO:0007669"/>
    <property type="project" value="InterPro"/>
</dbReference>
<comment type="caution">
    <text evidence="8">Lacks conserved residue(s) required for the propagation of feature annotation.</text>
</comment>
<evidence type="ECO:0000256" key="4">
    <source>
        <dbReference type="ARBA" id="ARBA00022927"/>
    </source>
</evidence>
<feature type="transmembrane region" description="Helical" evidence="8">
    <location>
        <begin position="117"/>
        <end position="144"/>
    </location>
</feature>
<dbReference type="GO" id="GO:0016020">
    <property type="term" value="C:membrane"/>
    <property type="evidence" value="ECO:0007669"/>
    <property type="project" value="UniProtKB-SubCell"/>
</dbReference>
<evidence type="ECO:0000313" key="10">
    <source>
        <dbReference type="EMBL" id="KAH9325914.1"/>
    </source>
</evidence>
<dbReference type="GO" id="GO:0005737">
    <property type="term" value="C:cytoplasm"/>
    <property type="evidence" value="ECO:0007669"/>
    <property type="project" value="UniProtKB-ARBA"/>
</dbReference>
<evidence type="ECO:0000256" key="9">
    <source>
        <dbReference type="SAM" id="MobiDB-lite"/>
    </source>
</evidence>